<evidence type="ECO:0000256" key="1">
    <source>
        <dbReference type="SAM" id="MobiDB-lite"/>
    </source>
</evidence>
<dbReference type="InParanoid" id="A0A0P0WVD0"/>
<accession>A0A0P0WVD0</accession>
<feature type="region of interest" description="Disordered" evidence="1">
    <location>
        <begin position="1"/>
        <end position="90"/>
    </location>
</feature>
<protein>
    <submittedName>
        <fullName evidence="2">Os06g0272400 protein</fullName>
    </submittedName>
</protein>
<reference evidence="3" key="1">
    <citation type="journal article" date="2005" name="Nature">
        <title>The map-based sequence of the rice genome.</title>
        <authorList>
            <consortium name="International rice genome sequencing project (IRGSP)"/>
            <person name="Matsumoto T."/>
            <person name="Wu J."/>
            <person name="Kanamori H."/>
            <person name="Katayose Y."/>
            <person name="Fujisawa M."/>
            <person name="Namiki N."/>
            <person name="Mizuno H."/>
            <person name="Yamamoto K."/>
            <person name="Antonio B.A."/>
            <person name="Baba T."/>
            <person name="Sakata K."/>
            <person name="Nagamura Y."/>
            <person name="Aoki H."/>
            <person name="Arikawa K."/>
            <person name="Arita K."/>
            <person name="Bito T."/>
            <person name="Chiden Y."/>
            <person name="Fujitsuka N."/>
            <person name="Fukunaka R."/>
            <person name="Hamada M."/>
            <person name="Harada C."/>
            <person name="Hayashi A."/>
            <person name="Hijishita S."/>
            <person name="Honda M."/>
            <person name="Hosokawa S."/>
            <person name="Ichikawa Y."/>
            <person name="Idonuma A."/>
            <person name="Iijima M."/>
            <person name="Ikeda M."/>
            <person name="Ikeno M."/>
            <person name="Ito K."/>
            <person name="Ito S."/>
            <person name="Ito T."/>
            <person name="Ito Y."/>
            <person name="Ito Y."/>
            <person name="Iwabuchi A."/>
            <person name="Kamiya K."/>
            <person name="Karasawa W."/>
            <person name="Kurita K."/>
            <person name="Katagiri S."/>
            <person name="Kikuta A."/>
            <person name="Kobayashi H."/>
            <person name="Kobayashi N."/>
            <person name="Machita K."/>
            <person name="Maehara T."/>
            <person name="Masukawa M."/>
            <person name="Mizubayashi T."/>
            <person name="Mukai Y."/>
            <person name="Nagasaki H."/>
            <person name="Nagata Y."/>
            <person name="Naito S."/>
            <person name="Nakashima M."/>
            <person name="Nakama Y."/>
            <person name="Nakamichi Y."/>
            <person name="Nakamura M."/>
            <person name="Meguro A."/>
            <person name="Negishi M."/>
            <person name="Ohta I."/>
            <person name="Ohta T."/>
            <person name="Okamoto M."/>
            <person name="Ono N."/>
            <person name="Saji S."/>
            <person name="Sakaguchi M."/>
            <person name="Sakai K."/>
            <person name="Shibata M."/>
            <person name="Shimokawa T."/>
            <person name="Song J."/>
            <person name="Takazaki Y."/>
            <person name="Terasawa K."/>
            <person name="Tsugane M."/>
            <person name="Tsuji K."/>
            <person name="Ueda S."/>
            <person name="Waki K."/>
            <person name="Yamagata H."/>
            <person name="Yamamoto M."/>
            <person name="Yamamoto S."/>
            <person name="Yamane H."/>
            <person name="Yoshiki S."/>
            <person name="Yoshihara R."/>
            <person name="Yukawa K."/>
            <person name="Zhong H."/>
            <person name="Yano M."/>
            <person name="Yuan Q."/>
            <person name="Ouyang S."/>
            <person name="Liu J."/>
            <person name="Jones K.M."/>
            <person name="Gansberger K."/>
            <person name="Moffat K."/>
            <person name="Hill J."/>
            <person name="Bera J."/>
            <person name="Fadrosh D."/>
            <person name="Jin S."/>
            <person name="Johri S."/>
            <person name="Kim M."/>
            <person name="Overton L."/>
            <person name="Reardon M."/>
            <person name="Tsitrin T."/>
            <person name="Vuong H."/>
            <person name="Weaver B."/>
            <person name="Ciecko A."/>
            <person name="Tallon L."/>
            <person name="Jackson J."/>
            <person name="Pai G."/>
            <person name="Aken S.V."/>
            <person name="Utterback T."/>
            <person name="Reidmuller S."/>
            <person name="Feldblyum T."/>
            <person name="Hsiao J."/>
            <person name="Zismann V."/>
            <person name="Iobst S."/>
            <person name="de Vazeille A.R."/>
            <person name="Buell C.R."/>
            <person name="Ying K."/>
            <person name="Li Y."/>
            <person name="Lu T."/>
            <person name="Huang Y."/>
            <person name="Zhao Q."/>
            <person name="Feng Q."/>
            <person name="Zhang L."/>
            <person name="Zhu J."/>
            <person name="Weng Q."/>
            <person name="Mu J."/>
            <person name="Lu Y."/>
            <person name="Fan D."/>
            <person name="Liu Y."/>
            <person name="Guan J."/>
            <person name="Zhang Y."/>
            <person name="Yu S."/>
            <person name="Liu X."/>
            <person name="Zhang Y."/>
            <person name="Hong G."/>
            <person name="Han B."/>
            <person name="Choisne N."/>
            <person name="Demange N."/>
            <person name="Orjeda G."/>
            <person name="Samain S."/>
            <person name="Cattolico L."/>
            <person name="Pelletier E."/>
            <person name="Couloux A."/>
            <person name="Segurens B."/>
            <person name="Wincker P."/>
            <person name="D'Hont A."/>
            <person name="Scarpelli C."/>
            <person name="Weissenbach J."/>
            <person name="Salanoubat M."/>
            <person name="Quetier F."/>
            <person name="Yu Y."/>
            <person name="Kim H.R."/>
            <person name="Rambo T."/>
            <person name="Currie J."/>
            <person name="Collura K."/>
            <person name="Luo M."/>
            <person name="Yang T."/>
            <person name="Ammiraju J.S.S."/>
            <person name="Engler F."/>
            <person name="Soderlund C."/>
            <person name="Wing R.A."/>
            <person name="Palmer L.E."/>
            <person name="de la Bastide M."/>
            <person name="Spiegel L."/>
            <person name="Nascimento L."/>
            <person name="Zutavern T."/>
            <person name="O'Shaughnessy A."/>
            <person name="Dike S."/>
            <person name="Dedhia N."/>
            <person name="Preston R."/>
            <person name="Balija V."/>
            <person name="McCombie W.R."/>
            <person name="Chow T."/>
            <person name="Chen H."/>
            <person name="Chung M."/>
            <person name="Chen C."/>
            <person name="Shaw J."/>
            <person name="Wu H."/>
            <person name="Hsiao K."/>
            <person name="Chao Y."/>
            <person name="Chu M."/>
            <person name="Cheng C."/>
            <person name="Hour A."/>
            <person name="Lee P."/>
            <person name="Lin S."/>
            <person name="Lin Y."/>
            <person name="Liou J."/>
            <person name="Liu S."/>
            <person name="Hsing Y."/>
            <person name="Raghuvanshi S."/>
            <person name="Mohanty A."/>
            <person name="Bharti A.K."/>
            <person name="Gaur A."/>
            <person name="Gupta V."/>
            <person name="Kumar D."/>
            <person name="Ravi V."/>
            <person name="Vij S."/>
            <person name="Kapur A."/>
            <person name="Khurana P."/>
            <person name="Khurana P."/>
            <person name="Khurana J.P."/>
            <person name="Tyagi A.K."/>
            <person name="Gaikwad K."/>
            <person name="Singh A."/>
            <person name="Dalal V."/>
            <person name="Srivastava S."/>
            <person name="Dixit A."/>
            <person name="Pal A.K."/>
            <person name="Ghazi I.A."/>
            <person name="Yadav M."/>
            <person name="Pandit A."/>
            <person name="Bhargava A."/>
            <person name="Sureshbabu K."/>
            <person name="Batra K."/>
            <person name="Sharma T.R."/>
            <person name="Mohapatra T."/>
            <person name="Singh N.K."/>
            <person name="Messing J."/>
            <person name="Nelson A.B."/>
            <person name="Fuks G."/>
            <person name="Kavchok S."/>
            <person name="Keizer G."/>
            <person name="Linton E."/>
            <person name="Llaca V."/>
            <person name="Song R."/>
            <person name="Tanyolac B."/>
            <person name="Young S."/>
            <person name="Ho-Il K."/>
            <person name="Hahn J.H."/>
            <person name="Sangsakoo G."/>
            <person name="Vanavichit A."/>
            <person name="de Mattos Luiz.A.T."/>
            <person name="Zimmer P.D."/>
            <person name="Malone G."/>
            <person name="Dellagostin O."/>
            <person name="de Oliveira A.C."/>
            <person name="Bevan M."/>
            <person name="Bancroft I."/>
            <person name="Minx P."/>
            <person name="Cordum H."/>
            <person name="Wilson R."/>
            <person name="Cheng Z."/>
            <person name="Jin W."/>
            <person name="Jiang J."/>
            <person name="Leong S.A."/>
            <person name="Iwama H."/>
            <person name="Gojobori T."/>
            <person name="Itoh T."/>
            <person name="Niimura Y."/>
            <person name="Fujii Y."/>
            <person name="Habara T."/>
            <person name="Sakai H."/>
            <person name="Sato Y."/>
            <person name="Wilson G."/>
            <person name="Kumar K."/>
            <person name="McCouch S."/>
            <person name="Juretic N."/>
            <person name="Hoen D."/>
            <person name="Wright S."/>
            <person name="Bruskiewich R."/>
            <person name="Bureau T."/>
            <person name="Miyao A."/>
            <person name="Hirochika H."/>
            <person name="Nishikawa T."/>
            <person name="Kadowaki K."/>
            <person name="Sugiura M."/>
            <person name="Burr B."/>
            <person name="Sasaki T."/>
        </authorList>
    </citation>
    <scope>NUCLEOTIDE SEQUENCE [LARGE SCALE GENOMIC DNA]</scope>
    <source>
        <strain evidence="3">cv. Nipponbare</strain>
    </source>
</reference>
<reference evidence="2 3" key="3">
    <citation type="journal article" date="2013" name="Rice">
        <title>Improvement of the Oryza sativa Nipponbare reference genome using next generation sequence and optical map data.</title>
        <authorList>
            <person name="Kawahara Y."/>
            <person name="de la Bastide M."/>
            <person name="Hamilton J.P."/>
            <person name="Kanamori H."/>
            <person name="McCombie W.R."/>
            <person name="Ouyang S."/>
            <person name="Schwartz D.C."/>
            <person name="Tanaka T."/>
            <person name="Wu J."/>
            <person name="Zhou S."/>
            <person name="Childs K.L."/>
            <person name="Davidson R.M."/>
            <person name="Lin H."/>
            <person name="Quesada-Ocampo L."/>
            <person name="Vaillancourt B."/>
            <person name="Sakai H."/>
            <person name="Lee S.S."/>
            <person name="Kim J."/>
            <person name="Numa H."/>
            <person name="Itoh T."/>
            <person name="Buell C.R."/>
            <person name="Matsumoto T."/>
        </authorList>
    </citation>
    <scope>NUCLEOTIDE SEQUENCE [LARGE SCALE GENOMIC DNA]</scope>
    <source>
        <strain evidence="3">cv. Nipponbare</strain>
    </source>
</reference>
<evidence type="ECO:0000313" key="3">
    <source>
        <dbReference type="Proteomes" id="UP000059680"/>
    </source>
</evidence>
<gene>
    <name evidence="2" type="ordered locus">Os06g0272400</name>
    <name evidence="2" type="ORF">OSNPB_060272400</name>
</gene>
<dbReference type="PaxDb" id="39947-A0A0P0WVD0"/>
<name>A0A0P0WVD0_ORYSJ</name>
<keyword evidence="3" id="KW-1185">Reference proteome</keyword>
<evidence type="ECO:0000313" key="2">
    <source>
        <dbReference type="EMBL" id="BAS97198.1"/>
    </source>
</evidence>
<proteinExistence type="predicted"/>
<feature type="compositionally biased region" description="Pro residues" evidence="1">
    <location>
        <begin position="17"/>
        <end position="27"/>
    </location>
</feature>
<feature type="compositionally biased region" description="Low complexity" evidence="1">
    <location>
        <begin position="42"/>
        <end position="65"/>
    </location>
</feature>
<sequence length="106" mass="10610">MASLSQEVVESALASAPPTPKWLPKGPPTAAANDQAPTAVIDQAPAAAGDEAPAAAGDQAPAQVAMQVDGSPGPVTRSRSVASLAHASPLKANKRKAIVTRIARKL</sequence>
<organism evidence="2 3">
    <name type="scientific">Oryza sativa subsp. japonica</name>
    <name type="common">Rice</name>
    <dbReference type="NCBI Taxonomy" id="39947"/>
    <lineage>
        <taxon>Eukaryota</taxon>
        <taxon>Viridiplantae</taxon>
        <taxon>Streptophyta</taxon>
        <taxon>Embryophyta</taxon>
        <taxon>Tracheophyta</taxon>
        <taxon>Spermatophyta</taxon>
        <taxon>Magnoliopsida</taxon>
        <taxon>Liliopsida</taxon>
        <taxon>Poales</taxon>
        <taxon>Poaceae</taxon>
        <taxon>BOP clade</taxon>
        <taxon>Oryzoideae</taxon>
        <taxon>Oryzeae</taxon>
        <taxon>Oryzinae</taxon>
        <taxon>Oryza</taxon>
        <taxon>Oryza sativa</taxon>
    </lineage>
</organism>
<dbReference type="AlphaFoldDB" id="A0A0P0WVD0"/>
<reference evidence="2 3" key="2">
    <citation type="journal article" date="2013" name="Plant Cell Physiol.">
        <title>Rice Annotation Project Database (RAP-DB): an integrative and interactive database for rice genomics.</title>
        <authorList>
            <person name="Sakai H."/>
            <person name="Lee S.S."/>
            <person name="Tanaka T."/>
            <person name="Numa H."/>
            <person name="Kim J."/>
            <person name="Kawahara Y."/>
            <person name="Wakimoto H."/>
            <person name="Yang C.C."/>
            <person name="Iwamoto M."/>
            <person name="Abe T."/>
            <person name="Yamada Y."/>
            <person name="Muto A."/>
            <person name="Inokuchi H."/>
            <person name="Ikemura T."/>
            <person name="Matsumoto T."/>
            <person name="Sasaki T."/>
            <person name="Itoh T."/>
        </authorList>
    </citation>
    <scope>NUCLEOTIDE SEQUENCE [LARGE SCALE GENOMIC DNA]</scope>
    <source>
        <strain evidence="3">cv. Nipponbare</strain>
    </source>
</reference>
<dbReference type="EMBL" id="AP014962">
    <property type="protein sequence ID" value="BAS97198.1"/>
    <property type="molecule type" value="Genomic_DNA"/>
</dbReference>
<dbReference type="Proteomes" id="UP000059680">
    <property type="component" value="Chromosome 6"/>
</dbReference>